<keyword evidence="1" id="KW-0812">Transmembrane</keyword>
<dbReference type="EMBL" id="CP021235">
    <property type="protein sequence ID" value="ARS36768.1"/>
    <property type="molecule type" value="Genomic_DNA"/>
</dbReference>
<evidence type="ECO:0000313" key="2">
    <source>
        <dbReference type="EMBL" id="ARS36768.1"/>
    </source>
</evidence>
<name>A0A1X9YV60_9BACT</name>
<dbReference type="KEGG" id="pact:CA264_15815"/>
<reference evidence="3" key="1">
    <citation type="submission" date="2017-05" db="EMBL/GenBank/DDBJ databases">
        <authorList>
            <person name="Ray J."/>
            <person name="Price M."/>
            <person name="Deutschbauer A."/>
        </authorList>
    </citation>
    <scope>NUCLEOTIDE SEQUENCE [LARGE SCALE GENOMIC DNA]</scope>
    <source>
        <strain evidence="3">DSM 19842</strain>
    </source>
</reference>
<sequence length="191" mass="21717">MRLVRDPIHTGIYFFIGFIVTSLLYKVLPNEQQILINYVTLAGTYTSIFGLFVAYVQIVSVKETAEATKSAIDDSNKRIMQIMSVSDLSRALKLVHEIQNYLLAEKLEAAIIRMKDLKVILIHLKYNNDLKILTEREEYHQYITDVSINLNNITSVITGSKTGISITKIIKDLDNIESTLGDFEGKLKFEV</sequence>
<feature type="transmembrane region" description="Helical" evidence="1">
    <location>
        <begin position="12"/>
        <end position="28"/>
    </location>
</feature>
<feature type="transmembrane region" description="Helical" evidence="1">
    <location>
        <begin position="34"/>
        <end position="56"/>
    </location>
</feature>
<dbReference type="AlphaFoldDB" id="A0A1X9YV60"/>
<organism evidence="2 3">
    <name type="scientific">Pontibacter actiniarum</name>
    <dbReference type="NCBI Taxonomy" id="323450"/>
    <lineage>
        <taxon>Bacteria</taxon>
        <taxon>Pseudomonadati</taxon>
        <taxon>Bacteroidota</taxon>
        <taxon>Cytophagia</taxon>
        <taxon>Cytophagales</taxon>
        <taxon>Hymenobacteraceae</taxon>
        <taxon>Pontibacter</taxon>
    </lineage>
</organism>
<dbReference type="RefSeq" id="WP_025608369.1">
    <property type="nucleotide sequence ID" value="NZ_CP021235.1"/>
</dbReference>
<dbReference type="Proteomes" id="UP000266292">
    <property type="component" value="Chromosome"/>
</dbReference>
<protein>
    <submittedName>
        <fullName evidence="2">Uncharacterized protein</fullName>
    </submittedName>
</protein>
<keyword evidence="3" id="KW-1185">Reference proteome</keyword>
<keyword evidence="1" id="KW-1133">Transmembrane helix</keyword>
<dbReference type="OrthoDB" id="1447878at2"/>
<evidence type="ECO:0000313" key="3">
    <source>
        <dbReference type="Proteomes" id="UP000266292"/>
    </source>
</evidence>
<proteinExistence type="predicted"/>
<keyword evidence="1" id="KW-0472">Membrane</keyword>
<accession>A0A1X9YV60</accession>
<gene>
    <name evidence="2" type="ORF">CA264_15815</name>
</gene>
<evidence type="ECO:0000256" key="1">
    <source>
        <dbReference type="SAM" id="Phobius"/>
    </source>
</evidence>